<dbReference type="InterPro" id="IPR052913">
    <property type="entry name" value="Glycopeptide_resist_protein"/>
</dbReference>
<feature type="region of interest" description="Disordered" evidence="1">
    <location>
        <begin position="406"/>
        <end position="432"/>
    </location>
</feature>
<dbReference type="RefSeq" id="WP_100421469.1">
    <property type="nucleotide sequence ID" value="NZ_BOOX01000009.1"/>
</dbReference>
<name>A0A2M9CYN1_9CELL</name>
<feature type="compositionally biased region" description="Basic and acidic residues" evidence="1">
    <location>
        <begin position="205"/>
        <end position="215"/>
    </location>
</feature>
<reference evidence="3 4" key="1">
    <citation type="submission" date="2017-11" db="EMBL/GenBank/DDBJ databases">
        <title>Genomic Encyclopedia of Archaeal and Bacterial Type Strains, Phase II (KMG-II): From Individual Species to Whole Genera.</title>
        <authorList>
            <person name="Goeker M."/>
        </authorList>
    </citation>
    <scope>NUCLEOTIDE SEQUENCE [LARGE SCALE GENOMIC DNA]</scope>
    <source>
        <strain evidence="3 4">DSM 25478</strain>
    </source>
</reference>
<proteinExistence type="predicted"/>
<feature type="compositionally biased region" description="Low complexity" evidence="1">
    <location>
        <begin position="193"/>
        <end position="203"/>
    </location>
</feature>
<organism evidence="3 4">
    <name type="scientific">Sediminihabitans luteus</name>
    <dbReference type="NCBI Taxonomy" id="1138585"/>
    <lineage>
        <taxon>Bacteria</taxon>
        <taxon>Bacillati</taxon>
        <taxon>Actinomycetota</taxon>
        <taxon>Actinomycetes</taxon>
        <taxon>Micrococcales</taxon>
        <taxon>Cellulomonadaceae</taxon>
        <taxon>Sediminihabitans</taxon>
    </lineage>
</organism>
<feature type="compositionally biased region" description="Low complexity" evidence="1">
    <location>
        <begin position="49"/>
        <end position="87"/>
    </location>
</feature>
<evidence type="ECO:0000259" key="2">
    <source>
        <dbReference type="Pfam" id="PF12229"/>
    </source>
</evidence>
<dbReference type="InterPro" id="IPR022029">
    <property type="entry name" value="YoaR-like_PG-bd"/>
</dbReference>
<dbReference type="EMBL" id="PGFE01000001">
    <property type="protein sequence ID" value="PJJ77010.1"/>
    <property type="molecule type" value="Genomic_DNA"/>
</dbReference>
<dbReference type="Pfam" id="PF12229">
    <property type="entry name" value="PG_binding_4"/>
    <property type="match status" value="1"/>
</dbReference>
<feature type="compositionally biased region" description="Low complexity" evidence="1">
    <location>
        <begin position="338"/>
        <end position="372"/>
    </location>
</feature>
<comment type="caution">
    <text evidence="3">The sequence shown here is derived from an EMBL/GenBank/DDBJ whole genome shotgun (WGS) entry which is preliminary data.</text>
</comment>
<feature type="compositionally biased region" description="Low complexity" evidence="1">
    <location>
        <begin position="99"/>
        <end position="148"/>
    </location>
</feature>
<sequence>MGTENEDTPTEPRDEDVTTPPSDDEAPYTPRVFAFEPPQGAGAAGPEDASGTTASGTTAPETAAPETAESETTAPETTAPVAEVSAEPEVRAEPEPEPEAGVAEGAGADAAPTGAAAAEESEPTETATAAPAPAPTGPAGTTVPAAADQPERAAADPDAPAAADQAEPDVESTAVMEAIPAHGESPSTGDVLPAATPVAVPPTENRPRPSSEPRRFGGRPTGTAGSDSVGSDSVGSGSAGSDATGTASAEAGAAGTAAAATAAAATGDDAGTAAAAAAGAAAAADAGEPGAGATQPIAQDAARTPAGAEPWAPRPPITTVPVAGRAADTAQMPPVPGAPSGTAPSGAASSGTAPTGTATSGTAPSGAASTGTSGTGTSGTGTSGTGVTGTTAAAAAYAELRARAASQPATDASSGAGADGGDDVLQGVGSDAAPSRWPKVVLWSGVGVVVLLGLYVGAQWSFADKVPSGTTVAGVDVGGMSHDDAADAIDAGLAPSAKEPVEVTAGEGTTSIDPVAAGLTVDGTATADTLTGFSLSPARLWQHLFGGTDVAPVVDADATALDAAVTTAAQSLDVAPVGGTVSFDGVEPTSTDAVDGTAVVVDEAATAIEEGWLVTDGPIDLPTTASEPEITQGETDAALEEATTVVSGPVTVSVGDQSVELPAEALAGAASYVPTDGDLVLTWDGDALVDGIIDRTNDLLADPEDAHFEFVGGRPTVVGGAEGTTLDPDDVAKSVGAAAVTDERAATVELVTTDPENSAEALEALGVKEKIVDFSTPITNEPVRTQNLVVGSQKVTGTLVKPGETFSILDTLSPITKENGYGDAHIVSDGLVVDGTGGGLSQMATNTYNIGFFAGYESVAYKPHSYWYDRYPEGRESTMFVPSIDMKWTNDTPYGVVLQAWVADGRLHTVAWSTKYWDVTSSTGERRNVVKTTTQKSDSSSCVASPAGNDGFTVTVYRKVSHDGTVDKDEARTWTYKPQNAIACE</sequence>
<dbReference type="InterPro" id="IPR007391">
    <property type="entry name" value="Vancomycin_resist_VanW"/>
</dbReference>
<evidence type="ECO:0000313" key="4">
    <source>
        <dbReference type="Proteomes" id="UP000231693"/>
    </source>
</evidence>
<dbReference type="PANTHER" id="PTHR35788:SF1">
    <property type="entry name" value="EXPORTED PROTEIN"/>
    <property type="match status" value="1"/>
</dbReference>
<evidence type="ECO:0000313" key="3">
    <source>
        <dbReference type="EMBL" id="PJJ77010.1"/>
    </source>
</evidence>
<keyword evidence="4" id="KW-1185">Reference proteome</keyword>
<feature type="compositionally biased region" description="Low complexity" evidence="1">
    <location>
        <begin position="221"/>
        <end position="294"/>
    </location>
</feature>
<dbReference type="Pfam" id="PF04294">
    <property type="entry name" value="VanW"/>
    <property type="match status" value="1"/>
</dbReference>
<feature type="compositionally biased region" description="Gly residues" evidence="1">
    <location>
        <begin position="373"/>
        <end position="387"/>
    </location>
</feature>
<dbReference type="PANTHER" id="PTHR35788">
    <property type="entry name" value="EXPORTED PROTEIN-RELATED"/>
    <property type="match status" value="1"/>
</dbReference>
<feature type="compositionally biased region" description="Low complexity" evidence="1">
    <location>
        <begin position="156"/>
        <end position="165"/>
    </location>
</feature>
<gene>
    <name evidence="3" type="ORF">CLV28_0222</name>
</gene>
<feature type="domain" description="YoaR-like putative peptidoglycan binding" evidence="2">
    <location>
        <begin position="650"/>
        <end position="742"/>
    </location>
</feature>
<protein>
    <submittedName>
        <fullName evidence="3">Putative peptidoglycan binding protein</fullName>
    </submittedName>
</protein>
<dbReference type="OrthoDB" id="9813301at2"/>
<evidence type="ECO:0000256" key="1">
    <source>
        <dbReference type="SAM" id="MobiDB-lite"/>
    </source>
</evidence>
<feature type="region of interest" description="Disordered" evidence="1">
    <location>
        <begin position="1"/>
        <end position="387"/>
    </location>
</feature>
<dbReference type="Proteomes" id="UP000231693">
    <property type="component" value="Unassembled WGS sequence"/>
</dbReference>
<accession>A0A2M9CYN1</accession>
<dbReference type="AlphaFoldDB" id="A0A2M9CYN1"/>